<feature type="compositionally biased region" description="Basic and acidic residues" evidence="10">
    <location>
        <begin position="294"/>
        <end position="307"/>
    </location>
</feature>
<dbReference type="InterPro" id="IPR001650">
    <property type="entry name" value="Helicase_C-like"/>
</dbReference>
<dbReference type="RefSeq" id="XP_064709768.1">
    <property type="nucleotide sequence ID" value="XM_064853369.1"/>
</dbReference>
<evidence type="ECO:0000256" key="4">
    <source>
        <dbReference type="ARBA" id="ARBA00022771"/>
    </source>
</evidence>
<proteinExistence type="inferred from homology"/>
<dbReference type="Gene3D" id="3.30.40.10">
    <property type="entry name" value="Zinc/RING finger domain, C3HC4 (zinc finger)"/>
    <property type="match status" value="1"/>
</dbReference>
<protein>
    <submittedName>
        <fullName evidence="14">Uncharacterized protein</fullName>
    </submittedName>
</protein>
<dbReference type="InterPro" id="IPR017907">
    <property type="entry name" value="Znf_RING_CS"/>
</dbReference>
<dbReference type="InterPro" id="IPR038718">
    <property type="entry name" value="SNF2-like_sf"/>
</dbReference>
<feature type="region of interest" description="Disordered" evidence="10">
    <location>
        <begin position="89"/>
        <end position="128"/>
    </location>
</feature>
<dbReference type="GO" id="GO:0006281">
    <property type="term" value="P:DNA repair"/>
    <property type="evidence" value="ECO:0007669"/>
    <property type="project" value="TreeGrafter"/>
</dbReference>
<dbReference type="SMART" id="SM00487">
    <property type="entry name" value="DEXDc"/>
    <property type="match status" value="1"/>
</dbReference>
<comment type="caution">
    <text evidence="14">The sequence shown here is derived from an EMBL/GenBank/DDBJ whole genome shotgun (WGS) entry which is preliminary data.</text>
</comment>
<feature type="compositionally biased region" description="Acidic residues" evidence="10">
    <location>
        <begin position="186"/>
        <end position="197"/>
    </location>
</feature>
<comment type="similarity">
    <text evidence="1">Belongs to the SNF2/RAD54 helicase family.</text>
</comment>
<feature type="domain" description="RING-type" evidence="11">
    <location>
        <begin position="937"/>
        <end position="981"/>
    </location>
</feature>
<dbReference type="PANTHER" id="PTHR45626">
    <property type="entry name" value="TRANSCRIPTION TERMINATION FACTOR 2-RELATED"/>
    <property type="match status" value="1"/>
</dbReference>
<sequence>MALSDSLSKQLAYDVIDLTGDSDEDDSSIIVDGSPPAQLAIKIELEEAKPSSSAISNTTVTSAAPSSNLNVPDTTQTIAQKLEHVSNEAVGVSTTSSSNDSTAPIKITAPESPQPVTNSSTADSTVESVGSIKATSDPIDIENFDSVLQQNHVSLDVNADKASANEDSHDQENLLHPEIPPLPELPEMDLPGDDDPNDLDDMDPDHAILLYVQNNLHQDNDSRQDVQSHQFPGPEDAELIDWNMEIDSDPTDGHVRAAAKFAQLKKAYHDKKANNTATGEDDIHFISAEAAETKRLGDLERSQRLTEPDPSQQRLPAGYHYGNEHEDQSIFIPETPERPVLKSPKNKQPRKPLKSQNKITAKETREAMALGNSPSAARKRANPYGRNQSTPRKKRDNKNASGKAKANGGRTRPTTLTNLGSLGPSNVVQDAQANADKPAIPMFTSKNKQKALQELIASIPSTESGSPNSDKNAVIEATKKFRGRGVVRSDGQGGWKLKGMRSSLYHHQLLGAGFLRDRENGNQRPFGGMVCDEMGFGKTIQMIANIVDGKADAGAAEKTTLVVAPASLLNQWMMELEKHVAPGYLARIIRYHSGARLLSNDPVADLREYDIILTTYSEIQKSYPACEPPKHLVTEEGKNAWWEMFYRENVGPLHRIKYLRIVLDEAHQIKNPTSKTSIAVRALTGTFRWAITGTPILNYIEELFPYFSFLKVPHTGDYPTFLHNYCHNRKGRDPVNMGRIHNILRAIMLRRTHADTMFNLPILSLPGISHTTYKIEFNDVERTIYNTVKRRFVQDINKIHRAGQLAGSYSNVLAMIHYLRMLCAHVLLCQGILKRLFNAADIELLWRLTEKESQFNPGDDQVGMISVLQKMLRSKSILVETCQSTKAPGASVEHSDDDSSEIVGTGSDFGIYFKFRKFLNDLSQGHQWAELHLRSSCAKCKLPPEDPMCTSCFHVYCRECLMTMDLDRQQNKEEKITCIECGAHFEETSPCDGLQALGYNSETVAEQIAKIKEKSMAPVKSGGGQKKNAPTGKDEEEKKEIDWIEMGRIPLSSAKLAATKAAILNWRRSCPHGKILIYTQFLDMVRLLAKMCNAEGWNHVQFTGKMSMPARDKTLRRFAEDEEIPIMICSLKAGGVGLNLTRASKVIILDLWFNSSIESQAFCRAYRIGQERKVEVVRFMIKDTIDEDLISMQDRKDVEVQGAIGSESHGSRATITQLLGLFGEVVDDEDGENEFILVEDENQYEDDARVDIGDRLPPRPF</sequence>
<dbReference type="PROSITE" id="PS51194">
    <property type="entry name" value="HELICASE_CTER"/>
    <property type="match status" value="1"/>
</dbReference>
<dbReference type="CDD" id="cd18008">
    <property type="entry name" value="DEXDc_SHPRH-like"/>
    <property type="match status" value="1"/>
</dbReference>
<dbReference type="Gene3D" id="3.40.50.10810">
    <property type="entry name" value="Tandem AAA-ATPase domain"/>
    <property type="match status" value="1"/>
</dbReference>
<keyword evidence="6" id="KW-0347">Helicase</keyword>
<dbReference type="InterPro" id="IPR027417">
    <property type="entry name" value="P-loop_NTPase"/>
</dbReference>
<dbReference type="CDD" id="cd18793">
    <property type="entry name" value="SF2_C_SNF"/>
    <property type="match status" value="1"/>
</dbReference>
<dbReference type="PANTHER" id="PTHR45626:SF17">
    <property type="entry name" value="HELICASE-LIKE TRANSCRIPTION FACTOR"/>
    <property type="match status" value="1"/>
</dbReference>
<evidence type="ECO:0000256" key="8">
    <source>
        <dbReference type="ARBA" id="ARBA00022840"/>
    </source>
</evidence>
<dbReference type="InterPro" id="IPR014001">
    <property type="entry name" value="Helicase_ATP-bd"/>
</dbReference>
<dbReference type="GeneID" id="89977988"/>
<feature type="compositionally biased region" description="Basic residues" evidence="10">
    <location>
        <begin position="344"/>
        <end position="353"/>
    </location>
</feature>
<keyword evidence="3" id="KW-0547">Nucleotide-binding</keyword>
<keyword evidence="2" id="KW-0479">Metal-binding</keyword>
<dbReference type="GO" id="GO:0008270">
    <property type="term" value="F:zinc ion binding"/>
    <property type="evidence" value="ECO:0007669"/>
    <property type="project" value="UniProtKB-KW"/>
</dbReference>
<keyword evidence="15" id="KW-1185">Reference proteome</keyword>
<dbReference type="Gene3D" id="3.40.50.300">
    <property type="entry name" value="P-loop containing nucleotide triphosphate hydrolases"/>
    <property type="match status" value="1"/>
</dbReference>
<gene>
    <name evidence="14" type="ORF">LTR84_009830</name>
</gene>
<keyword evidence="4 9" id="KW-0863">Zinc-finger</keyword>
<evidence type="ECO:0000256" key="3">
    <source>
        <dbReference type="ARBA" id="ARBA00022741"/>
    </source>
</evidence>
<keyword evidence="5" id="KW-0378">Hydrolase</keyword>
<evidence type="ECO:0000256" key="7">
    <source>
        <dbReference type="ARBA" id="ARBA00022833"/>
    </source>
</evidence>
<feature type="region of interest" description="Disordered" evidence="10">
    <location>
        <begin position="294"/>
        <end position="424"/>
    </location>
</feature>
<keyword evidence="7" id="KW-0862">Zinc</keyword>
<feature type="region of interest" description="Disordered" evidence="10">
    <location>
        <begin position="1015"/>
        <end position="1037"/>
    </location>
</feature>
<dbReference type="PROSITE" id="PS00518">
    <property type="entry name" value="ZF_RING_1"/>
    <property type="match status" value="1"/>
</dbReference>
<dbReference type="EMBL" id="JAVRRD010000004">
    <property type="protein sequence ID" value="KAK5059947.1"/>
    <property type="molecule type" value="Genomic_DNA"/>
</dbReference>
<evidence type="ECO:0000256" key="9">
    <source>
        <dbReference type="PROSITE-ProRule" id="PRU00175"/>
    </source>
</evidence>
<dbReference type="GO" id="GO:0005634">
    <property type="term" value="C:nucleus"/>
    <property type="evidence" value="ECO:0007669"/>
    <property type="project" value="TreeGrafter"/>
</dbReference>
<evidence type="ECO:0000256" key="5">
    <source>
        <dbReference type="ARBA" id="ARBA00022801"/>
    </source>
</evidence>
<dbReference type="PROSITE" id="PS51192">
    <property type="entry name" value="HELICASE_ATP_BIND_1"/>
    <property type="match status" value="1"/>
</dbReference>
<dbReference type="AlphaFoldDB" id="A0AAV9NJE0"/>
<evidence type="ECO:0000259" key="11">
    <source>
        <dbReference type="PROSITE" id="PS50089"/>
    </source>
</evidence>
<evidence type="ECO:0000256" key="2">
    <source>
        <dbReference type="ARBA" id="ARBA00022723"/>
    </source>
</evidence>
<feature type="domain" description="Helicase ATP-binding" evidence="12">
    <location>
        <begin position="519"/>
        <end position="713"/>
    </location>
</feature>
<dbReference type="SUPFAM" id="SSF52540">
    <property type="entry name" value="P-loop containing nucleoside triphosphate hydrolases"/>
    <property type="match status" value="2"/>
</dbReference>
<feature type="compositionally biased region" description="Polar residues" evidence="10">
    <location>
        <begin position="412"/>
        <end position="424"/>
    </location>
</feature>
<dbReference type="InterPro" id="IPR049730">
    <property type="entry name" value="SNF2/RAD54-like_C"/>
</dbReference>
<dbReference type="Pfam" id="PF00176">
    <property type="entry name" value="SNF2-rel_dom"/>
    <property type="match status" value="1"/>
</dbReference>
<evidence type="ECO:0000256" key="1">
    <source>
        <dbReference type="ARBA" id="ARBA00007025"/>
    </source>
</evidence>
<dbReference type="Proteomes" id="UP001358417">
    <property type="component" value="Unassembled WGS sequence"/>
</dbReference>
<feature type="domain" description="Helicase C-terminal" evidence="13">
    <location>
        <begin position="1058"/>
        <end position="1219"/>
    </location>
</feature>
<evidence type="ECO:0000259" key="12">
    <source>
        <dbReference type="PROSITE" id="PS51192"/>
    </source>
</evidence>
<dbReference type="SMART" id="SM00490">
    <property type="entry name" value="HELICc"/>
    <property type="match status" value="1"/>
</dbReference>
<dbReference type="Pfam" id="PF00271">
    <property type="entry name" value="Helicase_C"/>
    <property type="match status" value="1"/>
</dbReference>
<feature type="compositionally biased region" description="Polar residues" evidence="10">
    <location>
        <begin position="114"/>
        <end position="128"/>
    </location>
</feature>
<feature type="compositionally biased region" description="Polar residues" evidence="10">
    <location>
        <begin position="92"/>
        <end position="102"/>
    </location>
</feature>
<dbReference type="InterPro" id="IPR001841">
    <property type="entry name" value="Znf_RING"/>
</dbReference>
<feature type="compositionally biased region" description="Basic and acidic residues" evidence="10">
    <location>
        <begin position="163"/>
        <end position="175"/>
    </location>
</feature>
<keyword evidence="8" id="KW-0067">ATP-binding</keyword>
<organism evidence="14 15">
    <name type="scientific">Exophiala bonariae</name>
    <dbReference type="NCBI Taxonomy" id="1690606"/>
    <lineage>
        <taxon>Eukaryota</taxon>
        <taxon>Fungi</taxon>
        <taxon>Dikarya</taxon>
        <taxon>Ascomycota</taxon>
        <taxon>Pezizomycotina</taxon>
        <taxon>Eurotiomycetes</taxon>
        <taxon>Chaetothyriomycetidae</taxon>
        <taxon>Chaetothyriales</taxon>
        <taxon>Herpotrichiellaceae</taxon>
        <taxon>Exophiala</taxon>
    </lineage>
</organism>
<dbReference type="GO" id="GO:0005524">
    <property type="term" value="F:ATP binding"/>
    <property type="evidence" value="ECO:0007669"/>
    <property type="project" value="UniProtKB-KW"/>
</dbReference>
<evidence type="ECO:0000313" key="14">
    <source>
        <dbReference type="EMBL" id="KAK5059947.1"/>
    </source>
</evidence>
<accession>A0AAV9NJE0</accession>
<dbReference type="PROSITE" id="PS50089">
    <property type="entry name" value="ZF_RING_2"/>
    <property type="match status" value="1"/>
</dbReference>
<name>A0AAV9NJE0_9EURO</name>
<evidence type="ECO:0000259" key="13">
    <source>
        <dbReference type="PROSITE" id="PS51194"/>
    </source>
</evidence>
<evidence type="ECO:0000256" key="6">
    <source>
        <dbReference type="ARBA" id="ARBA00022806"/>
    </source>
</evidence>
<dbReference type="GO" id="GO:0004386">
    <property type="term" value="F:helicase activity"/>
    <property type="evidence" value="ECO:0007669"/>
    <property type="project" value="UniProtKB-KW"/>
</dbReference>
<dbReference type="GO" id="GO:0016787">
    <property type="term" value="F:hydrolase activity"/>
    <property type="evidence" value="ECO:0007669"/>
    <property type="project" value="UniProtKB-KW"/>
</dbReference>
<dbReference type="InterPro" id="IPR013083">
    <property type="entry name" value="Znf_RING/FYVE/PHD"/>
</dbReference>
<evidence type="ECO:0000256" key="10">
    <source>
        <dbReference type="SAM" id="MobiDB-lite"/>
    </source>
</evidence>
<evidence type="ECO:0000313" key="15">
    <source>
        <dbReference type="Proteomes" id="UP001358417"/>
    </source>
</evidence>
<dbReference type="GO" id="GO:0008094">
    <property type="term" value="F:ATP-dependent activity, acting on DNA"/>
    <property type="evidence" value="ECO:0007669"/>
    <property type="project" value="TreeGrafter"/>
</dbReference>
<feature type="region of interest" description="Disordered" evidence="10">
    <location>
        <begin position="47"/>
        <end position="72"/>
    </location>
</feature>
<reference evidence="14 15" key="1">
    <citation type="submission" date="2023-08" db="EMBL/GenBank/DDBJ databases">
        <title>Black Yeasts Isolated from many extreme environments.</title>
        <authorList>
            <person name="Coleine C."/>
            <person name="Stajich J.E."/>
            <person name="Selbmann L."/>
        </authorList>
    </citation>
    <scope>NUCLEOTIDE SEQUENCE [LARGE SCALE GENOMIC DNA]</scope>
    <source>
        <strain evidence="14 15">CCFEE 5792</strain>
    </source>
</reference>
<feature type="region of interest" description="Disordered" evidence="10">
    <location>
        <begin position="161"/>
        <end position="197"/>
    </location>
</feature>
<dbReference type="InterPro" id="IPR000330">
    <property type="entry name" value="SNF2_N"/>
</dbReference>
<dbReference type="SUPFAM" id="SSF57850">
    <property type="entry name" value="RING/U-box"/>
    <property type="match status" value="1"/>
</dbReference>
<feature type="compositionally biased region" description="Polar residues" evidence="10">
    <location>
        <begin position="50"/>
        <end position="72"/>
    </location>
</feature>
<dbReference type="InterPro" id="IPR050628">
    <property type="entry name" value="SNF2_RAD54_helicase_TF"/>
</dbReference>